<name>A0AAD3D7Q2_9STRA</name>
<dbReference type="EMBL" id="BLLK01000062">
    <property type="protein sequence ID" value="GFH58987.1"/>
    <property type="molecule type" value="Genomic_DNA"/>
</dbReference>
<gene>
    <name evidence="2" type="ORF">CTEN210_15463</name>
</gene>
<evidence type="ECO:0000256" key="1">
    <source>
        <dbReference type="SAM" id="MobiDB-lite"/>
    </source>
</evidence>
<reference evidence="2 3" key="1">
    <citation type="journal article" date="2021" name="Sci. Rep.">
        <title>The genome of the diatom Chaetoceros tenuissimus carries an ancient integrated fragment of an extant virus.</title>
        <authorList>
            <person name="Hongo Y."/>
            <person name="Kimura K."/>
            <person name="Takaki Y."/>
            <person name="Yoshida Y."/>
            <person name="Baba S."/>
            <person name="Kobayashi G."/>
            <person name="Nagasaki K."/>
            <person name="Hano T."/>
            <person name="Tomaru Y."/>
        </authorList>
    </citation>
    <scope>NUCLEOTIDE SEQUENCE [LARGE SCALE GENOMIC DNA]</scope>
    <source>
        <strain evidence="2 3">NIES-3715</strain>
    </source>
</reference>
<comment type="caution">
    <text evidence="2">The sequence shown here is derived from an EMBL/GenBank/DDBJ whole genome shotgun (WGS) entry which is preliminary data.</text>
</comment>
<organism evidence="2 3">
    <name type="scientific">Chaetoceros tenuissimus</name>
    <dbReference type="NCBI Taxonomy" id="426638"/>
    <lineage>
        <taxon>Eukaryota</taxon>
        <taxon>Sar</taxon>
        <taxon>Stramenopiles</taxon>
        <taxon>Ochrophyta</taxon>
        <taxon>Bacillariophyta</taxon>
        <taxon>Coscinodiscophyceae</taxon>
        <taxon>Chaetocerotophycidae</taxon>
        <taxon>Chaetocerotales</taxon>
        <taxon>Chaetocerotaceae</taxon>
        <taxon>Chaetoceros</taxon>
    </lineage>
</organism>
<keyword evidence="3" id="KW-1185">Reference proteome</keyword>
<accession>A0AAD3D7Q2</accession>
<feature type="region of interest" description="Disordered" evidence="1">
    <location>
        <begin position="43"/>
        <end position="79"/>
    </location>
</feature>
<evidence type="ECO:0000313" key="3">
    <source>
        <dbReference type="Proteomes" id="UP001054902"/>
    </source>
</evidence>
<feature type="compositionally biased region" description="Acidic residues" evidence="1">
    <location>
        <begin position="43"/>
        <end position="59"/>
    </location>
</feature>
<dbReference type="Proteomes" id="UP001054902">
    <property type="component" value="Unassembled WGS sequence"/>
</dbReference>
<protein>
    <submittedName>
        <fullName evidence="2">Uncharacterized protein</fullName>
    </submittedName>
</protein>
<dbReference type="SUPFAM" id="SSF50156">
    <property type="entry name" value="PDZ domain-like"/>
    <property type="match status" value="1"/>
</dbReference>
<feature type="compositionally biased region" description="Basic and acidic residues" evidence="1">
    <location>
        <begin position="125"/>
        <end position="145"/>
    </location>
</feature>
<proteinExistence type="predicted"/>
<sequence>MIETRRNAAGDLSSLSEEELEAVVNLSDFLTRFHSLLLPPTDEEFQEEQEQETVAEENVEGNSSRMQDDGECNTSNGDIGKHIQETRKVIVSPHDIISALEYRKDVNRYELLATVIKTVEKNYQDNDSCSKDEHNNIGEEKKDQGQVEGAKPSLSKYLEEFYEQLWIRMQNRIGDHRLSTDQDVEKLMESLQVRIAKDMSTKLLLDTEKKSHDHSVTNKMLPTSSSLLGIPSGNYFASILPLDLFGINHDDKSEVEKSEFMFPCLGVEANALTWKELFRISNMVSAVNESDRSHIYTSALNYTVLSKVFMQKSKMKSMEKPSIYVKDFRLSGEDKMMMSRFSSFKGTDLVALWVRAQRDTSAWQHLLSLFYVKESETDEGNLVRNKRRMNTSQGGLLNENPSQDIPREISFLPCNTGEQKLRYSVEFTGNLDRLKQRLDKETTSLEKFVEYACINQVMFTQEYMRQIISSLKIHDTVNKGHDTEQNDPLTRIDFYSCQDEDLLVAYQSYILRIFVRRNFNAIRIVLKSRISDDDLKLLEGMGLEVDGVVSNVKKYLKDISSTDRTIARIDRRLLMKKFKTLQMFKNAVIELLEALESSLPTKHNLKFQVDQAKDDFNMLLRVVTNFAHLRTRKEVRGKEVMEILRSYPKLWVDEKCSKCNDHISESSCKQCSSCYTYFHKKCVQHSDQHDKVNSIEWQLRNYLVSIFLATSKVREKPDITKDTSIKWEQKSFRFQKNSSDKWGIKVQHTEDIHKNFDTCVHHTNKPAAWETYEVDGQDRPEPFDDESLILKSPYSGLLIKSSSGISFEHGLRAGDIITQAQVMKDPDNPSAKSMISFEKNSEKETIVEAMSTNVMDCVVYRPSSPIIPMVNSFKSDIAKVYHDAHNKLDSLIGRLWYCQSCREKRMEKKGKTTQTALLCQLVVRHIAMDCDFFQFHFAEEGTRKDTSENDNLFCLRRLDKIMEMIWTSPQTFRDELKTSELALFDAEQSPEILLCNFMSQMLSRSNTNALYLAEKFVSAFLSWKLQRKGLPEWSELSVDPWLGNFCKHCQVRPITSDAEQFCKFCSEKNKSKIDTQEAKYSQDIDSQIESLTRNTLLRYDLYSSFVGFCLTIDLGDPILRLVLDLVPQLRIDGGRQHVEVIILSYSPISTIDKDVLKNKAYEQIHESVDHLLKNCEGIFLAFPVCNGEQLKFLAQYLQPSNQDELPGRSALLSLEGLIAFTPTDFFNRLHSSLSMQAAIDKTVYSIAKSYGKSKLPSVVPPQSHVIESFSQTRVLGFEYIDSAQVCGVDDLPDSPILHPVVQSIAALDTCIESHDECRLSGQLSNFYGQKGEDSKFTSNNLRIKFRKRKRKRADIEKETNIFGNNFVSVPHGRSDLKVWYTDLIFWLNQKKKHDEHILSHSTALERIEIHTPSQFSFIRNRPDTKKLTLALIRNEEEDLDDEFSPEEDSLHASPYPGKGWGFEIIEWQGERNILRVGRVAVKSPAEHCGLKMHDIITSVNGHVIKDELDETILAQALLGEVALPRGQQACETYPQSAPYLHVIRNKRAVEGPIIIEIIRAQTPVEIDTNRTASNMEGTSNIAQTNRQINPERNPTETHTSSRRTHENEIPTIPLNHMNHSVRNQIETQSQTIIAPSPATPANQTIIAPAPAPPTNQTIVAASPAPAPTAQPVLPSQLLDMPVTQGFLQPHHLFRPGINGASFLTTAEVAVVITAVYLKHPQLSTRLLRPRYSGVRVNEEYVQVVRPYVDLHGIESVPILTNEMWEEVLKYDYKRMEKETGPPIFYEHNFGYREPAQIFPIDEFFSRYFKALELRSSSISRIRGGGGGGGESNLLDRKSPHSSSLNMLPDGRCLKWFQSDPHALYVHTFQSFYTDLESKGLRSIIDQNIFEAGSKHIPYIQFNESAGNSYFCPWLCCENRIEDNGEEIIKCFDNEIDLNDHICRCHSYSNTNEEQNFVRIVEGESILKIAAELGAHLRYLSVVFFVETLGNNSIDPNQIHDFFGNLQTRSHIITQSINTWNFLYKLFNLHSDGKLNLEYELKDVKCPAPESSNDTTGKDISLLKDLEAMLDHTGEITIEREKKFKSFHSCVKSVIDFKSNIQCLLCRNSQDLKGRGCALFSSDSIPESIVVGMKIEDAVNRLLPTSSDLDILKILLLRVAGSIPSSLQSKFIGFAQVPNRSLWSSLDIWILFVSRSVNIHMVAQAFIVLQCSLNKQKLPRWWKTSKCGWSSSVVTLQSPSISKIAHALYILDIAIAEFRTTIGKDLRSGEHHNREDFIEILNAMQSTEKYNLVEQLAKKFGIKPHDGDWKDNCMQCDLEGDLLCCEYCPNVIHQHQCLGVDEDLGNVTFTCSECIDIIAGLREEWYRDQNSKN</sequence>
<feature type="region of interest" description="Disordered" evidence="1">
    <location>
        <begin position="125"/>
        <end position="150"/>
    </location>
</feature>
<evidence type="ECO:0000313" key="2">
    <source>
        <dbReference type="EMBL" id="GFH58987.1"/>
    </source>
</evidence>
<dbReference type="InterPro" id="IPR036034">
    <property type="entry name" value="PDZ_sf"/>
</dbReference>
<dbReference type="Gene3D" id="2.30.42.10">
    <property type="match status" value="1"/>
</dbReference>